<name>A0ABW5Y3Q6_9BACL</name>
<reference evidence="3" key="1">
    <citation type="journal article" date="2019" name="Int. J. Syst. Evol. Microbiol.">
        <title>The Global Catalogue of Microorganisms (GCM) 10K type strain sequencing project: providing services to taxonomists for standard genome sequencing and annotation.</title>
        <authorList>
            <consortium name="The Broad Institute Genomics Platform"/>
            <consortium name="The Broad Institute Genome Sequencing Center for Infectious Disease"/>
            <person name="Wu L."/>
            <person name="Ma J."/>
        </authorList>
    </citation>
    <scope>NUCLEOTIDE SEQUENCE [LARGE SCALE GENOMIC DNA]</scope>
    <source>
        <strain evidence="3">KCTC 33522</strain>
    </source>
</reference>
<dbReference type="SMART" id="SM00635">
    <property type="entry name" value="BID_2"/>
    <property type="match status" value="1"/>
</dbReference>
<accession>A0ABW5Y3Q6</accession>
<comment type="caution">
    <text evidence="2">The sequence shown here is derived from an EMBL/GenBank/DDBJ whole genome shotgun (WGS) entry which is preliminary data.</text>
</comment>
<dbReference type="InterPro" id="IPR008964">
    <property type="entry name" value="Invasin/intimin_cell_adhesion"/>
</dbReference>
<organism evidence="2 3">
    <name type="scientific">Kurthia populi</name>
    <dbReference type="NCBI Taxonomy" id="1562132"/>
    <lineage>
        <taxon>Bacteria</taxon>
        <taxon>Bacillati</taxon>
        <taxon>Bacillota</taxon>
        <taxon>Bacilli</taxon>
        <taxon>Bacillales</taxon>
        <taxon>Caryophanaceae</taxon>
        <taxon>Kurthia</taxon>
    </lineage>
</organism>
<evidence type="ECO:0000259" key="1">
    <source>
        <dbReference type="PROSITE" id="PS50853"/>
    </source>
</evidence>
<evidence type="ECO:0000313" key="3">
    <source>
        <dbReference type="Proteomes" id="UP001597568"/>
    </source>
</evidence>
<dbReference type="InterPro" id="IPR013783">
    <property type="entry name" value="Ig-like_fold"/>
</dbReference>
<dbReference type="InterPro" id="IPR036116">
    <property type="entry name" value="FN3_sf"/>
</dbReference>
<dbReference type="Pfam" id="PF02368">
    <property type="entry name" value="Big_2"/>
    <property type="match status" value="1"/>
</dbReference>
<dbReference type="SUPFAM" id="SSF49265">
    <property type="entry name" value="Fibronectin type III"/>
    <property type="match status" value="1"/>
</dbReference>
<dbReference type="SUPFAM" id="SSF49373">
    <property type="entry name" value="Invasin/intimin cell-adhesion fragments"/>
    <property type="match status" value="1"/>
</dbReference>
<gene>
    <name evidence="2" type="ORF">ACFSY7_15440</name>
</gene>
<dbReference type="Pfam" id="PF00041">
    <property type="entry name" value="fn3"/>
    <property type="match status" value="1"/>
</dbReference>
<evidence type="ECO:0000313" key="2">
    <source>
        <dbReference type="EMBL" id="MFD2869886.1"/>
    </source>
</evidence>
<protein>
    <submittedName>
        <fullName evidence="2">Ig domain-containing protein</fullName>
    </submittedName>
</protein>
<dbReference type="RefSeq" id="WP_380148533.1">
    <property type="nucleotide sequence ID" value="NZ_JBHUOR010000130.1"/>
</dbReference>
<dbReference type="Gene3D" id="2.60.40.10">
    <property type="entry name" value="Immunoglobulins"/>
    <property type="match status" value="1"/>
</dbReference>
<feature type="domain" description="Fibronectin type-III" evidence="1">
    <location>
        <begin position="51"/>
        <end position="142"/>
    </location>
</feature>
<dbReference type="InterPro" id="IPR003961">
    <property type="entry name" value="FN3_dom"/>
</dbReference>
<proteinExistence type="predicted"/>
<sequence length="224" mass="22429">MATIKNNGVVVSEDATSPFSLQNLTPNTAYTVEVEENGATGSVQFTTTDIVPGAPTVTVTAKAGAIDFTIVDGTNDGTAITGYTIYYTDGTTPKTQNTTTKTGTITGLTDGKQYSIQATAKNGKGESSKSTAVNATPKTAVTGVTLDATTATLDIAGTKQLTATVAPTTATNKAVTWSTSAAAIATVSSTGLVTAVAEGEATITVKTTDGNKTATCVVTVNPAG</sequence>
<dbReference type="Proteomes" id="UP001597568">
    <property type="component" value="Unassembled WGS sequence"/>
</dbReference>
<dbReference type="EMBL" id="JBHUOR010000130">
    <property type="protein sequence ID" value="MFD2869886.1"/>
    <property type="molecule type" value="Genomic_DNA"/>
</dbReference>
<dbReference type="PROSITE" id="PS50853">
    <property type="entry name" value="FN3"/>
    <property type="match status" value="1"/>
</dbReference>
<dbReference type="InterPro" id="IPR003343">
    <property type="entry name" value="Big_2"/>
</dbReference>
<dbReference type="Gene3D" id="2.60.40.1080">
    <property type="match status" value="1"/>
</dbReference>
<keyword evidence="3" id="KW-1185">Reference proteome</keyword>